<name>A0A822Y3Z8_NELNU</name>
<dbReference type="Proteomes" id="UP000607653">
    <property type="component" value="Unassembled WGS sequence"/>
</dbReference>
<keyword evidence="3" id="KW-1185">Reference proteome</keyword>
<gene>
    <name evidence="2" type="ORF">HUJ06_027497</name>
</gene>
<reference evidence="2 3" key="1">
    <citation type="journal article" date="2020" name="Mol. Biol. Evol.">
        <title>Distinct Expression and Methylation Patterns for Genes with Different Fates following a Single Whole-Genome Duplication in Flowering Plants.</title>
        <authorList>
            <person name="Shi T."/>
            <person name="Rahmani R.S."/>
            <person name="Gugger P.F."/>
            <person name="Wang M."/>
            <person name="Li H."/>
            <person name="Zhang Y."/>
            <person name="Li Z."/>
            <person name="Wang Q."/>
            <person name="Van de Peer Y."/>
            <person name="Marchal K."/>
            <person name="Chen J."/>
        </authorList>
    </citation>
    <scope>NUCLEOTIDE SEQUENCE [LARGE SCALE GENOMIC DNA]</scope>
    <source>
        <tissue evidence="2">Leaf</tissue>
    </source>
</reference>
<evidence type="ECO:0000256" key="1">
    <source>
        <dbReference type="SAM" id="MobiDB-lite"/>
    </source>
</evidence>
<feature type="compositionally biased region" description="Basic residues" evidence="1">
    <location>
        <begin position="66"/>
        <end position="75"/>
    </location>
</feature>
<dbReference type="AlphaFoldDB" id="A0A822Y3Z8"/>
<evidence type="ECO:0000313" key="3">
    <source>
        <dbReference type="Proteomes" id="UP000607653"/>
    </source>
</evidence>
<sequence>MQEHLPIQRIINFHNYSITPPHKNQCTDVPFLFLIKSLQPNKVSGQLNLKHLQGVDAVVSKVQTKMQHHSTKKTLVRNDSPSL</sequence>
<evidence type="ECO:0000313" key="2">
    <source>
        <dbReference type="EMBL" id="DAD26029.1"/>
    </source>
</evidence>
<protein>
    <submittedName>
        <fullName evidence="2">Uncharacterized protein</fullName>
    </submittedName>
</protein>
<feature type="region of interest" description="Disordered" evidence="1">
    <location>
        <begin position="64"/>
        <end position="83"/>
    </location>
</feature>
<proteinExistence type="predicted"/>
<comment type="caution">
    <text evidence="2">The sequence shown here is derived from an EMBL/GenBank/DDBJ whole genome shotgun (WGS) entry which is preliminary data.</text>
</comment>
<accession>A0A822Y3Z8</accession>
<organism evidence="2 3">
    <name type="scientific">Nelumbo nucifera</name>
    <name type="common">Sacred lotus</name>
    <dbReference type="NCBI Taxonomy" id="4432"/>
    <lineage>
        <taxon>Eukaryota</taxon>
        <taxon>Viridiplantae</taxon>
        <taxon>Streptophyta</taxon>
        <taxon>Embryophyta</taxon>
        <taxon>Tracheophyta</taxon>
        <taxon>Spermatophyta</taxon>
        <taxon>Magnoliopsida</taxon>
        <taxon>Proteales</taxon>
        <taxon>Nelumbonaceae</taxon>
        <taxon>Nelumbo</taxon>
    </lineage>
</organism>
<dbReference type="EMBL" id="DUZY01000002">
    <property type="protein sequence ID" value="DAD26029.1"/>
    <property type="molecule type" value="Genomic_DNA"/>
</dbReference>